<dbReference type="Proteomes" id="UP000465866">
    <property type="component" value="Chromosome"/>
</dbReference>
<keyword evidence="2" id="KW-0472">Membrane</keyword>
<evidence type="ECO:0000256" key="1">
    <source>
        <dbReference type="SAM" id="MobiDB-lite"/>
    </source>
</evidence>
<feature type="transmembrane region" description="Helical" evidence="2">
    <location>
        <begin position="27"/>
        <end position="46"/>
    </location>
</feature>
<gene>
    <name evidence="3" type="ORF">MCOO_20590</name>
</gene>
<organism evidence="3 4">
    <name type="scientific">Mycobacterium cookii</name>
    <dbReference type="NCBI Taxonomy" id="1775"/>
    <lineage>
        <taxon>Bacteria</taxon>
        <taxon>Bacillati</taxon>
        <taxon>Actinomycetota</taxon>
        <taxon>Actinomycetes</taxon>
        <taxon>Mycobacteriales</taxon>
        <taxon>Mycobacteriaceae</taxon>
        <taxon>Mycobacterium</taxon>
    </lineage>
</organism>
<dbReference type="KEGG" id="mcoo:MCOO_20590"/>
<feature type="region of interest" description="Disordered" evidence="1">
    <location>
        <begin position="56"/>
        <end position="85"/>
    </location>
</feature>
<proteinExistence type="predicted"/>
<evidence type="ECO:0000256" key="2">
    <source>
        <dbReference type="SAM" id="Phobius"/>
    </source>
</evidence>
<reference evidence="3 4" key="1">
    <citation type="journal article" date="2019" name="Emerg. Microbes Infect.">
        <title>Comprehensive subspecies identification of 175 nontuberculous mycobacteria species based on 7547 genomic profiles.</title>
        <authorList>
            <person name="Matsumoto Y."/>
            <person name="Kinjo T."/>
            <person name="Motooka D."/>
            <person name="Nabeya D."/>
            <person name="Jung N."/>
            <person name="Uechi K."/>
            <person name="Horii T."/>
            <person name="Iida T."/>
            <person name="Fujita J."/>
            <person name="Nakamura S."/>
        </authorList>
    </citation>
    <scope>NUCLEOTIDE SEQUENCE [LARGE SCALE GENOMIC DNA]</scope>
    <source>
        <strain evidence="3 4">JCM 12404</strain>
    </source>
</reference>
<keyword evidence="2" id="KW-0812">Transmembrane</keyword>
<sequence>MMHVHMAAWALLAEGGPHNSGPDFGKASPFGLLVVVLLLIGVLFLVRSMNRHLKKLPESFDPQHPEPDQAVDDGTIDQPPHEPRP</sequence>
<dbReference type="AlphaFoldDB" id="A0A7I7KW42"/>
<protein>
    <submittedName>
        <fullName evidence="3">Uncharacterized protein</fullName>
    </submittedName>
</protein>
<evidence type="ECO:0000313" key="3">
    <source>
        <dbReference type="EMBL" id="BBX46044.1"/>
    </source>
</evidence>
<keyword evidence="2" id="KW-1133">Transmembrane helix</keyword>
<accession>A0A7I7KW42</accession>
<keyword evidence="4" id="KW-1185">Reference proteome</keyword>
<name>A0A7I7KW42_9MYCO</name>
<feature type="compositionally biased region" description="Basic and acidic residues" evidence="1">
    <location>
        <begin position="56"/>
        <end position="67"/>
    </location>
</feature>
<evidence type="ECO:0000313" key="4">
    <source>
        <dbReference type="Proteomes" id="UP000465866"/>
    </source>
</evidence>
<dbReference type="EMBL" id="AP022569">
    <property type="protein sequence ID" value="BBX46044.1"/>
    <property type="molecule type" value="Genomic_DNA"/>
</dbReference>